<keyword evidence="2" id="KW-1133">Transmembrane helix</keyword>
<keyword evidence="2" id="KW-0812">Transmembrane</keyword>
<evidence type="ECO:0000259" key="3">
    <source>
        <dbReference type="Pfam" id="PF20237"/>
    </source>
</evidence>
<feature type="domain" description="DUF6594" evidence="3">
    <location>
        <begin position="78"/>
        <end position="354"/>
    </location>
</feature>
<dbReference type="AlphaFoldDB" id="A0A2K0TG59"/>
<dbReference type="Proteomes" id="UP000236546">
    <property type="component" value="Unassembled WGS sequence"/>
</dbReference>
<dbReference type="EMBL" id="MTYH01000029">
    <property type="protein sequence ID" value="PNP44505.1"/>
    <property type="molecule type" value="Genomic_DNA"/>
</dbReference>
<keyword evidence="1" id="KW-0175">Coiled coil</keyword>
<dbReference type="PANTHER" id="PTHR34502">
    <property type="entry name" value="DUF6594 DOMAIN-CONTAINING PROTEIN-RELATED"/>
    <property type="match status" value="1"/>
</dbReference>
<keyword evidence="2" id="KW-0472">Membrane</keyword>
<protein>
    <recommendedName>
        <fullName evidence="3">DUF6594 domain-containing protein</fullName>
    </recommendedName>
</protein>
<accession>A0A2K0TG59</accession>
<evidence type="ECO:0000256" key="2">
    <source>
        <dbReference type="SAM" id="Phobius"/>
    </source>
</evidence>
<dbReference type="PANTHER" id="PTHR34502:SF6">
    <property type="entry name" value="DUF6594 DOMAIN-CONTAINING PROTEIN"/>
    <property type="match status" value="1"/>
</dbReference>
<dbReference type="InterPro" id="IPR046529">
    <property type="entry name" value="DUF6594"/>
</dbReference>
<sequence length="360" mass="39318">MPPEMPNYNPINTQGQPHQPFSGNFHNGGYGPQVIPFPAPDPPQPVFLPSPMQASFPPQLPMPNYQVPGLPLSGYELLVARLTGNMTGKKLAPIYRRFEALHHRLLLSMQDELMEMEEQLRNLDAADTQLRKHHGGIHPASRRLESNSATDTIWRRKDLIKNIAGKLYQYNQVITSFNATYGLPEPNLQEVLAYQSYLRDFTPIVEGESQYLDFAGDLVHLGRRKRRPNSNPPDEPASPISQFASPISQFASVLGFSPPPSSQISNASSSIHAAESNSKLALNRLAIALAVIVLAPIVSFAVIPGFVGRMTVVFLVGLGSAAALFQSGLLSSVAENRSMTDWLLCVGVYGAVMAIIAGII</sequence>
<reference evidence="4 5" key="1">
    <citation type="submission" date="2017-02" db="EMBL/GenBank/DDBJ databases">
        <title>Genomes of Trichoderma spp. with biocontrol activity.</title>
        <authorList>
            <person name="Gardiner D."/>
            <person name="Kazan K."/>
            <person name="Vos C."/>
            <person name="Harvey P."/>
        </authorList>
    </citation>
    <scope>NUCLEOTIDE SEQUENCE [LARGE SCALE GENOMIC DNA]</scope>
    <source>
        <strain evidence="4 5">A5MH</strain>
    </source>
</reference>
<dbReference type="Pfam" id="PF20237">
    <property type="entry name" value="DUF6594"/>
    <property type="match status" value="1"/>
</dbReference>
<evidence type="ECO:0000313" key="5">
    <source>
        <dbReference type="Proteomes" id="UP000236546"/>
    </source>
</evidence>
<evidence type="ECO:0000313" key="4">
    <source>
        <dbReference type="EMBL" id="PNP44505.1"/>
    </source>
</evidence>
<proteinExistence type="predicted"/>
<evidence type="ECO:0000256" key="1">
    <source>
        <dbReference type="SAM" id="Coils"/>
    </source>
</evidence>
<feature type="transmembrane region" description="Helical" evidence="2">
    <location>
        <begin position="312"/>
        <end position="330"/>
    </location>
</feature>
<gene>
    <name evidence="4" type="ORF">TGAMA5MH_03634</name>
</gene>
<feature type="coiled-coil region" evidence="1">
    <location>
        <begin position="106"/>
        <end position="133"/>
    </location>
</feature>
<name>A0A2K0TG59_9HYPO</name>
<dbReference type="OrthoDB" id="5416037at2759"/>
<feature type="transmembrane region" description="Helical" evidence="2">
    <location>
        <begin position="342"/>
        <end position="359"/>
    </location>
</feature>
<organism evidence="4 5">
    <name type="scientific">Trichoderma gamsii</name>
    <dbReference type="NCBI Taxonomy" id="398673"/>
    <lineage>
        <taxon>Eukaryota</taxon>
        <taxon>Fungi</taxon>
        <taxon>Dikarya</taxon>
        <taxon>Ascomycota</taxon>
        <taxon>Pezizomycotina</taxon>
        <taxon>Sordariomycetes</taxon>
        <taxon>Hypocreomycetidae</taxon>
        <taxon>Hypocreales</taxon>
        <taxon>Hypocreaceae</taxon>
        <taxon>Trichoderma</taxon>
    </lineage>
</organism>
<comment type="caution">
    <text evidence="4">The sequence shown here is derived from an EMBL/GenBank/DDBJ whole genome shotgun (WGS) entry which is preliminary data.</text>
</comment>
<feature type="transmembrane region" description="Helical" evidence="2">
    <location>
        <begin position="285"/>
        <end position="306"/>
    </location>
</feature>